<keyword evidence="1" id="KW-1133">Transmembrane helix</keyword>
<feature type="non-terminal residue" evidence="2">
    <location>
        <position position="112"/>
    </location>
</feature>
<organism evidence="2">
    <name type="scientific">Lygus hesperus</name>
    <name type="common">Western plant bug</name>
    <dbReference type="NCBI Taxonomy" id="30085"/>
    <lineage>
        <taxon>Eukaryota</taxon>
        <taxon>Metazoa</taxon>
        <taxon>Ecdysozoa</taxon>
        <taxon>Arthropoda</taxon>
        <taxon>Hexapoda</taxon>
        <taxon>Insecta</taxon>
        <taxon>Pterygota</taxon>
        <taxon>Neoptera</taxon>
        <taxon>Paraneoptera</taxon>
        <taxon>Hemiptera</taxon>
        <taxon>Heteroptera</taxon>
        <taxon>Panheteroptera</taxon>
        <taxon>Cimicomorpha</taxon>
        <taxon>Miridae</taxon>
        <taxon>Mirini</taxon>
        <taxon>Lygus</taxon>
    </lineage>
</organism>
<feature type="transmembrane region" description="Helical" evidence="1">
    <location>
        <begin position="76"/>
        <end position="98"/>
    </location>
</feature>
<reference evidence="2" key="1">
    <citation type="journal article" date="2014" name="PLoS ONE">
        <title>Transcriptome-Based Identification of ABC Transporters in the Western Tarnished Plant Bug Lygus hesperus.</title>
        <authorList>
            <person name="Hull J.J."/>
            <person name="Chaney K."/>
            <person name="Geib S.M."/>
            <person name="Fabrick J.A."/>
            <person name="Brent C.S."/>
            <person name="Walsh D."/>
            <person name="Lavine L.C."/>
        </authorList>
    </citation>
    <scope>NUCLEOTIDE SEQUENCE</scope>
</reference>
<dbReference type="AlphaFoldDB" id="A0A0A9WBP2"/>
<protein>
    <submittedName>
        <fullName evidence="2">Isoleucine--tRNA ligase</fullName>
    </submittedName>
</protein>
<keyword evidence="2" id="KW-0436">Ligase</keyword>
<name>A0A0A9WBP2_LYGHE</name>
<evidence type="ECO:0000313" key="2">
    <source>
        <dbReference type="EMBL" id="JAG04826.1"/>
    </source>
</evidence>
<sequence>MKALCTHAFDMSSFPVAHIMVMRVYKSLEQLLHELCRDCNIDTRLAHIPLDIPKAVYGGRHWRFQDSFLPSTVLPFVFYTMFIYSSSALAMEIASGLLERYQTAGLTINEIL</sequence>
<dbReference type="GO" id="GO:0016874">
    <property type="term" value="F:ligase activity"/>
    <property type="evidence" value="ECO:0007669"/>
    <property type="project" value="UniProtKB-KW"/>
</dbReference>
<evidence type="ECO:0000256" key="1">
    <source>
        <dbReference type="SAM" id="Phobius"/>
    </source>
</evidence>
<proteinExistence type="predicted"/>
<reference evidence="2" key="2">
    <citation type="submission" date="2014-07" db="EMBL/GenBank/DDBJ databases">
        <authorList>
            <person name="Hull J."/>
        </authorList>
    </citation>
    <scope>NUCLEOTIDE SEQUENCE</scope>
</reference>
<accession>A0A0A9WBP2</accession>
<keyword evidence="1" id="KW-0472">Membrane</keyword>
<dbReference type="EMBL" id="GBHO01038778">
    <property type="protein sequence ID" value="JAG04826.1"/>
    <property type="molecule type" value="Transcribed_RNA"/>
</dbReference>
<keyword evidence="1" id="KW-0812">Transmembrane</keyword>
<gene>
    <name evidence="2" type="primary">ileS_18</name>
    <name evidence="2" type="ORF">CM83_249</name>
</gene>